<dbReference type="PANTHER" id="PTHR21064:SF6">
    <property type="entry name" value="AMINOGLYCOSIDE PHOSPHOTRANSFERASE DOMAIN-CONTAINING PROTEIN"/>
    <property type="match status" value="1"/>
</dbReference>
<dbReference type="PANTHER" id="PTHR21064">
    <property type="entry name" value="AMINOGLYCOSIDE PHOSPHOTRANSFERASE DOMAIN-CONTAINING PROTEIN-RELATED"/>
    <property type="match status" value="1"/>
</dbReference>
<keyword evidence="3" id="KW-0808">Transferase</keyword>
<evidence type="ECO:0000313" key="3">
    <source>
        <dbReference type="EMBL" id="SEA66826.1"/>
    </source>
</evidence>
<dbReference type="STRING" id="408074.SAMN05660909_02917"/>
<dbReference type="InterPro" id="IPR011009">
    <property type="entry name" value="Kinase-like_dom_sf"/>
</dbReference>
<organism evidence="3 4">
    <name type="scientific">Chitinophaga terrae</name>
    <name type="common">ex Kim and Jung 2007</name>
    <dbReference type="NCBI Taxonomy" id="408074"/>
    <lineage>
        <taxon>Bacteria</taxon>
        <taxon>Pseudomonadati</taxon>
        <taxon>Bacteroidota</taxon>
        <taxon>Chitinophagia</taxon>
        <taxon>Chitinophagales</taxon>
        <taxon>Chitinophagaceae</taxon>
        <taxon>Chitinophaga</taxon>
    </lineage>
</organism>
<accession>A0A1H4D2R0</accession>
<evidence type="ECO:0000259" key="2">
    <source>
        <dbReference type="Pfam" id="PF01636"/>
    </source>
</evidence>
<dbReference type="SUPFAM" id="SSF56112">
    <property type="entry name" value="Protein kinase-like (PK-like)"/>
    <property type="match status" value="1"/>
</dbReference>
<dbReference type="RefSeq" id="WP_089762661.1">
    <property type="nucleotide sequence ID" value="NZ_BKAT01000018.1"/>
</dbReference>
<comment type="similarity">
    <text evidence="1">Belongs to the pseudomonas-type ThrB family.</text>
</comment>
<dbReference type="AlphaFoldDB" id="A0A1H4D2R0"/>
<dbReference type="Gene3D" id="3.90.1200.10">
    <property type="match status" value="1"/>
</dbReference>
<dbReference type="EMBL" id="FNRL01000012">
    <property type="protein sequence ID" value="SEA66826.1"/>
    <property type="molecule type" value="Genomic_DNA"/>
</dbReference>
<reference evidence="4" key="1">
    <citation type="submission" date="2016-10" db="EMBL/GenBank/DDBJ databases">
        <authorList>
            <person name="Varghese N."/>
            <person name="Submissions S."/>
        </authorList>
    </citation>
    <scope>NUCLEOTIDE SEQUENCE [LARGE SCALE GENOMIC DNA]</scope>
    <source>
        <strain evidence="4">DSM 23920</strain>
    </source>
</reference>
<dbReference type="OrthoDB" id="241498at2"/>
<evidence type="ECO:0000313" key="4">
    <source>
        <dbReference type="Proteomes" id="UP000199656"/>
    </source>
</evidence>
<dbReference type="InterPro" id="IPR050249">
    <property type="entry name" value="Pseudomonas-type_ThrB"/>
</dbReference>
<sequence length="332" mass="37822">MNTVFPATYSTLCPEALAILITEKYGFDSTCRLLVRGVGDTYLVEAPGARFILRIYRRSHRSFSNIRAEVELLQALKQENIAVADPIPDNNGNLIQAIQAIEGERHAVLFRYAEGQALKVLNENQLLNFGREMARFHNVSSTVVIGGERWKLDNDSMFIKPLQMLEPFFAEDPEGFNWLKQAAGKAMNELSGLPAGAFSSGYCHFDFLPKNVHFKGDAVTFFDFDFMGYGWLVNDLMSFRQHFILDVYLGRTTKEAANKDFATFLRGYREHREISDAALEAIPYLGLGFWLFYMGFHTTHDQFYAFIQPGHLSTLIRLFQHITATYWPVAVP</sequence>
<proteinExistence type="inferred from homology"/>
<dbReference type="Pfam" id="PF01636">
    <property type="entry name" value="APH"/>
    <property type="match status" value="1"/>
</dbReference>
<evidence type="ECO:0000256" key="1">
    <source>
        <dbReference type="ARBA" id="ARBA00038240"/>
    </source>
</evidence>
<dbReference type="InterPro" id="IPR002575">
    <property type="entry name" value="Aminoglycoside_PTrfase"/>
</dbReference>
<keyword evidence="3" id="KW-0418">Kinase</keyword>
<dbReference type="GO" id="GO:0019202">
    <property type="term" value="F:amino acid kinase activity"/>
    <property type="evidence" value="ECO:0007669"/>
    <property type="project" value="TreeGrafter"/>
</dbReference>
<keyword evidence="4" id="KW-1185">Reference proteome</keyword>
<gene>
    <name evidence="3" type="ORF">SAMN05660909_02917</name>
</gene>
<dbReference type="Gene3D" id="3.30.200.20">
    <property type="entry name" value="Phosphorylase Kinase, domain 1"/>
    <property type="match status" value="1"/>
</dbReference>
<feature type="domain" description="Aminoglycoside phosphotransferase" evidence="2">
    <location>
        <begin position="39"/>
        <end position="246"/>
    </location>
</feature>
<protein>
    <submittedName>
        <fullName evidence="3">Ser/Thr protein kinase RdoA involved in Cpx stress response, MazF antagonist</fullName>
    </submittedName>
</protein>
<dbReference type="Proteomes" id="UP000199656">
    <property type="component" value="Unassembled WGS sequence"/>
</dbReference>
<name>A0A1H4D2R0_9BACT</name>